<keyword evidence="2" id="KW-1185">Reference proteome</keyword>
<dbReference type="AlphaFoldDB" id="A0A1M6KEC7"/>
<accession>A0A1M6KEC7</accession>
<evidence type="ECO:0008006" key="3">
    <source>
        <dbReference type="Google" id="ProtNLM"/>
    </source>
</evidence>
<reference evidence="1 2" key="1">
    <citation type="submission" date="2016-11" db="EMBL/GenBank/DDBJ databases">
        <authorList>
            <person name="Jaros S."/>
            <person name="Januszkiewicz K."/>
            <person name="Wedrychowicz H."/>
        </authorList>
    </citation>
    <scope>NUCLEOTIDE SEQUENCE [LARGE SCALE GENOMIC DNA]</scope>
    <source>
        <strain evidence="1 2">DSM 21864</strain>
    </source>
</reference>
<dbReference type="STRING" id="1121298.SAMN05444401_3330"/>
<dbReference type="EMBL" id="FQZO01000006">
    <property type="protein sequence ID" value="SHJ57262.1"/>
    <property type="molecule type" value="Genomic_DNA"/>
</dbReference>
<evidence type="ECO:0000313" key="2">
    <source>
        <dbReference type="Proteomes" id="UP000184080"/>
    </source>
</evidence>
<name>A0A1M6KEC7_9CLOT</name>
<proteinExistence type="predicted"/>
<dbReference type="Gene3D" id="3.40.50.300">
    <property type="entry name" value="P-loop containing nucleotide triphosphate hydrolases"/>
    <property type="match status" value="1"/>
</dbReference>
<dbReference type="SUPFAM" id="SSF52540">
    <property type="entry name" value="P-loop containing nucleoside triphosphate hydrolases"/>
    <property type="match status" value="1"/>
</dbReference>
<organism evidence="1 2">
    <name type="scientific">Clostridium amylolyticum</name>
    <dbReference type="NCBI Taxonomy" id="1121298"/>
    <lineage>
        <taxon>Bacteria</taxon>
        <taxon>Bacillati</taxon>
        <taxon>Bacillota</taxon>
        <taxon>Clostridia</taxon>
        <taxon>Eubacteriales</taxon>
        <taxon>Clostridiaceae</taxon>
        <taxon>Clostridium</taxon>
    </lineage>
</organism>
<dbReference type="RefSeq" id="WP_073009256.1">
    <property type="nucleotide sequence ID" value="NZ_FQZO01000006.1"/>
</dbReference>
<evidence type="ECO:0000313" key="1">
    <source>
        <dbReference type="EMBL" id="SHJ57262.1"/>
    </source>
</evidence>
<dbReference type="OrthoDB" id="2971681at2"/>
<sequence>MIKAIENALKSMGQRKVLFIIGDHLIGKTKLIKEFLKNNYGEENIHKHYIDVGIYIKDRVNKGYLDTYEIYPEEFKADAEVFFKELVDEKYNDSNIIVFDHMEFLLSEKYTGWIRILDKKAMEENTAIVIVPSEYKDSLPLRAYKYIEM</sequence>
<dbReference type="Proteomes" id="UP000184080">
    <property type="component" value="Unassembled WGS sequence"/>
</dbReference>
<dbReference type="InterPro" id="IPR027417">
    <property type="entry name" value="P-loop_NTPase"/>
</dbReference>
<gene>
    <name evidence="1" type="ORF">SAMN05444401_3330</name>
</gene>
<protein>
    <recommendedName>
        <fullName evidence="3">AAA domain-containing protein</fullName>
    </recommendedName>
</protein>